<evidence type="ECO:0000259" key="9">
    <source>
        <dbReference type="PROSITE" id="PS51192"/>
    </source>
</evidence>
<reference evidence="10" key="1">
    <citation type="submission" date="2020-05" db="EMBL/GenBank/DDBJ databases">
        <title>Phylogenomic resolution of chytrid fungi.</title>
        <authorList>
            <person name="Stajich J.E."/>
            <person name="Amses K."/>
            <person name="Simmons R."/>
            <person name="Seto K."/>
            <person name="Myers J."/>
            <person name="Bonds A."/>
            <person name="Quandt C.A."/>
            <person name="Barry K."/>
            <person name="Liu P."/>
            <person name="Grigoriev I."/>
            <person name="Longcore J.E."/>
            <person name="James T.Y."/>
        </authorList>
    </citation>
    <scope>NUCLEOTIDE SEQUENCE</scope>
    <source>
        <strain evidence="10">JEL0318</strain>
    </source>
</reference>
<evidence type="ECO:0000256" key="8">
    <source>
        <dbReference type="SAM" id="MobiDB-lite"/>
    </source>
</evidence>
<dbReference type="InterPro" id="IPR011545">
    <property type="entry name" value="DEAD/DEAH_box_helicase_dom"/>
</dbReference>
<dbReference type="Gene3D" id="3.40.50.300">
    <property type="entry name" value="P-loop containing nucleotide triphosphate hydrolases"/>
    <property type="match status" value="1"/>
</dbReference>
<dbReference type="EC" id="3.6.4.13" evidence="2"/>
<feature type="compositionally biased region" description="Low complexity" evidence="8">
    <location>
        <begin position="74"/>
        <end position="92"/>
    </location>
</feature>
<dbReference type="GO" id="GO:0016787">
    <property type="term" value="F:hydrolase activity"/>
    <property type="evidence" value="ECO:0007669"/>
    <property type="project" value="UniProtKB-KW"/>
</dbReference>
<keyword evidence="4" id="KW-0378">Hydrolase</keyword>
<keyword evidence="5 10" id="KW-0347">Helicase</keyword>
<comment type="caution">
    <text evidence="10">The sequence shown here is derived from an EMBL/GenBank/DDBJ whole genome shotgun (WGS) entry which is preliminary data.</text>
</comment>
<evidence type="ECO:0000256" key="2">
    <source>
        <dbReference type="ARBA" id="ARBA00012552"/>
    </source>
</evidence>
<evidence type="ECO:0000256" key="7">
    <source>
        <dbReference type="ARBA" id="ARBA00047984"/>
    </source>
</evidence>
<dbReference type="Proteomes" id="UP001212841">
    <property type="component" value="Unassembled WGS sequence"/>
</dbReference>
<feature type="region of interest" description="Disordered" evidence="8">
    <location>
        <begin position="31"/>
        <end position="144"/>
    </location>
</feature>
<comment type="catalytic activity">
    <reaction evidence="7">
        <text>ATP + H2O = ADP + phosphate + H(+)</text>
        <dbReference type="Rhea" id="RHEA:13065"/>
        <dbReference type="ChEBI" id="CHEBI:15377"/>
        <dbReference type="ChEBI" id="CHEBI:15378"/>
        <dbReference type="ChEBI" id="CHEBI:30616"/>
        <dbReference type="ChEBI" id="CHEBI:43474"/>
        <dbReference type="ChEBI" id="CHEBI:456216"/>
        <dbReference type="EC" id="3.6.4.13"/>
    </reaction>
</comment>
<gene>
    <name evidence="10" type="primary">DHX33</name>
    <name evidence="10" type="ORF">HK097_004998</name>
</gene>
<evidence type="ECO:0000256" key="6">
    <source>
        <dbReference type="ARBA" id="ARBA00022840"/>
    </source>
</evidence>
<name>A0AAD5S2A6_9FUNG</name>
<feature type="domain" description="Helicase ATP-binding" evidence="9">
    <location>
        <begin position="188"/>
        <end position="319"/>
    </location>
</feature>
<dbReference type="PANTHER" id="PTHR18934">
    <property type="entry name" value="ATP-DEPENDENT RNA HELICASE"/>
    <property type="match status" value="1"/>
</dbReference>
<dbReference type="GO" id="GO:0045943">
    <property type="term" value="P:positive regulation of transcription by RNA polymerase I"/>
    <property type="evidence" value="ECO:0007669"/>
    <property type="project" value="TreeGrafter"/>
</dbReference>
<evidence type="ECO:0000313" key="11">
    <source>
        <dbReference type="Proteomes" id="UP001212841"/>
    </source>
</evidence>
<evidence type="ECO:0000256" key="3">
    <source>
        <dbReference type="ARBA" id="ARBA00022741"/>
    </source>
</evidence>
<organism evidence="10 11">
    <name type="scientific">Rhizophlyctis rosea</name>
    <dbReference type="NCBI Taxonomy" id="64517"/>
    <lineage>
        <taxon>Eukaryota</taxon>
        <taxon>Fungi</taxon>
        <taxon>Fungi incertae sedis</taxon>
        <taxon>Chytridiomycota</taxon>
        <taxon>Chytridiomycota incertae sedis</taxon>
        <taxon>Chytridiomycetes</taxon>
        <taxon>Rhizophlyctidales</taxon>
        <taxon>Rhizophlyctidaceae</taxon>
        <taxon>Rhizophlyctis</taxon>
    </lineage>
</organism>
<dbReference type="GO" id="GO:0005730">
    <property type="term" value="C:nucleolus"/>
    <property type="evidence" value="ECO:0007669"/>
    <property type="project" value="TreeGrafter"/>
</dbReference>
<dbReference type="Pfam" id="PF00270">
    <property type="entry name" value="DEAD"/>
    <property type="match status" value="1"/>
</dbReference>
<keyword evidence="6" id="KW-0067">ATP-binding</keyword>
<dbReference type="PANTHER" id="PTHR18934:SF118">
    <property type="entry name" value="ATP-DEPENDENT RNA HELICASE DHX33"/>
    <property type="match status" value="1"/>
</dbReference>
<dbReference type="GO" id="GO:0005524">
    <property type="term" value="F:ATP binding"/>
    <property type="evidence" value="ECO:0007669"/>
    <property type="project" value="UniProtKB-KW"/>
</dbReference>
<accession>A0AAD5S2A6</accession>
<keyword evidence="11" id="KW-1185">Reference proteome</keyword>
<sequence length="319" mass="34038">MGKKRKNNSAQGGKVDLYGLINALAAKKDHNLHPLAEVPSDPGTPVDPHSHSHNDDNHRVSPKLLGKKRKREGASSSNGAAANLTDLNAANLGPSGEGLTIGRRGSKDVGSPTKKKKHAGPSEKASASSASLTSTASATATQVNSTKKKAIVEVDPLKGKKGPLADKARALKKERDALPITAAKQEILETILSNKSVVIVGETGSGKTTQIPQFLHHAGLTNDGIIAITQPRRVAAISIARRVSEELGTSLGTLCGYSIRFEDTTSPHTKIKYMTDGMLLREFLSDPLLSRYKVIMLDEAHERTLRTDILFGMVKGVQR</sequence>
<feature type="compositionally biased region" description="Basic and acidic residues" evidence="8">
    <location>
        <begin position="48"/>
        <end position="59"/>
    </location>
</feature>
<feature type="compositionally biased region" description="Low complexity" evidence="8">
    <location>
        <begin position="125"/>
        <end position="141"/>
    </location>
</feature>
<dbReference type="SUPFAM" id="SSF52540">
    <property type="entry name" value="P-loop containing nucleoside triphosphate hydrolases"/>
    <property type="match status" value="1"/>
</dbReference>
<dbReference type="SMART" id="SM00487">
    <property type="entry name" value="DEXDc"/>
    <property type="match status" value="1"/>
</dbReference>
<protein>
    <recommendedName>
        <fullName evidence="2">RNA helicase</fullName>
        <ecNumber evidence="2">3.6.4.13</ecNumber>
    </recommendedName>
</protein>
<dbReference type="EMBL" id="JADGJD010002358">
    <property type="protein sequence ID" value="KAJ3033022.1"/>
    <property type="molecule type" value="Genomic_DNA"/>
</dbReference>
<dbReference type="FunFam" id="3.40.50.300:FF:000578">
    <property type="entry name" value="probable ATP-dependent RNA helicase DHX35"/>
    <property type="match status" value="1"/>
</dbReference>
<evidence type="ECO:0000256" key="5">
    <source>
        <dbReference type="ARBA" id="ARBA00022806"/>
    </source>
</evidence>
<dbReference type="InterPro" id="IPR027417">
    <property type="entry name" value="P-loop_NTPase"/>
</dbReference>
<evidence type="ECO:0000256" key="1">
    <source>
        <dbReference type="ARBA" id="ARBA00008792"/>
    </source>
</evidence>
<dbReference type="GO" id="GO:0003724">
    <property type="term" value="F:RNA helicase activity"/>
    <property type="evidence" value="ECO:0007669"/>
    <property type="project" value="UniProtKB-EC"/>
</dbReference>
<dbReference type="AlphaFoldDB" id="A0AAD5S2A6"/>
<evidence type="ECO:0000313" key="10">
    <source>
        <dbReference type="EMBL" id="KAJ3033022.1"/>
    </source>
</evidence>
<evidence type="ECO:0000256" key="4">
    <source>
        <dbReference type="ARBA" id="ARBA00022801"/>
    </source>
</evidence>
<feature type="non-terminal residue" evidence="10">
    <location>
        <position position="1"/>
    </location>
</feature>
<comment type="similarity">
    <text evidence="1">Belongs to the DEAD box helicase family. DEAH subfamily.</text>
</comment>
<dbReference type="PROSITE" id="PS51192">
    <property type="entry name" value="HELICASE_ATP_BIND_1"/>
    <property type="match status" value="1"/>
</dbReference>
<proteinExistence type="inferred from homology"/>
<keyword evidence="3" id="KW-0547">Nucleotide-binding</keyword>
<dbReference type="GO" id="GO:0003725">
    <property type="term" value="F:double-stranded RNA binding"/>
    <property type="evidence" value="ECO:0007669"/>
    <property type="project" value="TreeGrafter"/>
</dbReference>
<dbReference type="InterPro" id="IPR014001">
    <property type="entry name" value="Helicase_ATP-bd"/>
</dbReference>